<name>A0A5J6T9T0_9CAUD</name>
<evidence type="ECO:0000313" key="1">
    <source>
        <dbReference type="EMBL" id="QFG07640.1"/>
    </source>
</evidence>
<dbReference type="EMBL" id="MK947459">
    <property type="protein sequence ID" value="QFG07640.1"/>
    <property type="molecule type" value="Genomic_DNA"/>
</dbReference>
<organism evidence="1 2">
    <name type="scientific">Salmonella phage vB_SenS_SB13</name>
    <dbReference type="NCBI Taxonomy" id="2591135"/>
    <lineage>
        <taxon>Viruses</taxon>
        <taxon>Duplodnaviria</taxon>
        <taxon>Heunggongvirae</taxon>
        <taxon>Uroviricota</taxon>
        <taxon>Caudoviricetes</taxon>
        <taxon>Demerecviridae</taxon>
        <taxon>Markadamsvirinae</taxon>
        <taxon>Epseptimavirus</taxon>
        <taxon>Epseptimavirus SB13</taxon>
    </lineage>
</organism>
<sequence length="56" mass="6615">MYQTSEQRDVLQRPKVRGGLLDSKEQALIIILAWWRGDTSLPRVEARSIRVKEWFS</sequence>
<proteinExistence type="predicted"/>
<dbReference type="RefSeq" id="YP_009848113.1">
    <property type="nucleotide sequence ID" value="NC_048781.1"/>
</dbReference>
<reference evidence="1 2" key="1">
    <citation type="submission" date="2019-05" db="EMBL/GenBank/DDBJ databases">
        <title>Whole genome sequence analysis of broad host range Salmonella enterica bacteriophages.</title>
        <authorList>
            <person name="Bhandare S.G."/>
            <person name="Colavecchio A."/>
            <person name="Emond-Rheault J.-G."/>
            <person name="Hamel J."/>
            <person name="Kukavica-Ibrulj I."/>
            <person name="Boyle B."/>
            <person name="Levesque R.C."/>
            <person name="Goodridge L."/>
        </authorList>
    </citation>
    <scope>NUCLEOTIDE SEQUENCE [LARGE SCALE GENOMIC DNA]</scope>
</reference>
<protein>
    <submittedName>
        <fullName evidence="1">Uncharacterized protein</fullName>
    </submittedName>
</protein>
<accession>A0A5J6T9T0</accession>
<evidence type="ECO:0000313" key="2">
    <source>
        <dbReference type="Proteomes" id="UP000327388"/>
    </source>
</evidence>
<dbReference type="GeneID" id="55618417"/>
<dbReference type="KEGG" id="vg:55618417"/>
<keyword evidence="2" id="KW-1185">Reference proteome</keyword>
<dbReference type="Proteomes" id="UP000327388">
    <property type="component" value="Segment"/>
</dbReference>